<dbReference type="Proteomes" id="UP000297777">
    <property type="component" value="Unassembled WGS sequence"/>
</dbReference>
<accession>A0A4Z1EQQ7</accession>
<dbReference type="EMBL" id="PQXH01000062">
    <property type="protein sequence ID" value="TGO13870.1"/>
    <property type="molecule type" value="Genomic_DNA"/>
</dbReference>
<evidence type="ECO:0000313" key="1">
    <source>
        <dbReference type="EMBL" id="TGO13870.1"/>
    </source>
</evidence>
<gene>
    <name evidence="1" type="ORF">BTUL_0062g00440</name>
</gene>
<reference evidence="1 2" key="1">
    <citation type="submission" date="2017-12" db="EMBL/GenBank/DDBJ databases">
        <title>Comparative genomics of Botrytis spp.</title>
        <authorList>
            <person name="Valero-Jimenez C.A."/>
            <person name="Tapia P."/>
            <person name="Veloso J."/>
            <person name="Silva-Moreno E."/>
            <person name="Staats M."/>
            <person name="Valdes J.H."/>
            <person name="Van Kan J.A.L."/>
        </authorList>
    </citation>
    <scope>NUCLEOTIDE SEQUENCE [LARGE SCALE GENOMIC DNA]</scope>
    <source>
        <strain evidence="1 2">Bt9001</strain>
    </source>
</reference>
<dbReference type="AlphaFoldDB" id="A0A4Z1EQQ7"/>
<protein>
    <submittedName>
        <fullName evidence="1">Uncharacterized protein</fullName>
    </submittedName>
</protein>
<comment type="caution">
    <text evidence="1">The sequence shown here is derived from an EMBL/GenBank/DDBJ whole genome shotgun (WGS) entry which is preliminary data.</text>
</comment>
<evidence type="ECO:0000313" key="2">
    <source>
        <dbReference type="Proteomes" id="UP000297777"/>
    </source>
</evidence>
<keyword evidence="2" id="KW-1185">Reference proteome</keyword>
<dbReference type="OrthoDB" id="10571063at2759"/>
<proteinExistence type="predicted"/>
<sequence length="80" mass="9506">MKALRVQDVNYAHIVKLNIKYTWAIVDDMAQGNRILRNSSAKIAFWSRKEAEREVMPKIFKDQGWMFSEVRKQLEVNINH</sequence>
<organism evidence="1 2">
    <name type="scientific">Botrytis tulipae</name>
    <dbReference type="NCBI Taxonomy" id="87230"/>
    <lineage>
        <taxon>Eukaryota</taxon>
        <taxon>Fungi</taxon>
        <taxon>Dikarya</taxon>
        <taxon>Ascomycota</taxon>
        <taxon>Pezizomycotina</taxon>
        <taxon>Leotiomycetes</taxon>
        <taxon>Helotiales</taxon>
        <taxon>Sclerotiniaceae</taxon>
        <taxon>Botrytis</taxon>
    </lineage>
</organism>
<name>A0A4Z1EQQ7_9HELO</name>